<accession>A0A0N4YWA4</accession>
<dbReference type="AlphaFoldDB" id="A0A0N4YWA4"/>
<dbReference type="EMBL" id="UYSL01026474">
    <property type="protein sequence ID" value="VDL85472.1"/>
    <property type="molecule type" value="Genomic_DNA"/>
</dbReference>
<name>A0A0N4YWA4_NIPBR</name>
<gene>
    <name evidence="1" type="ORF">NBR_LOCUS21527</name>
</gene>
<protein>
    <submittedName>
        <fullName evidence="1 3">Uncharacterized protein</fullName>
    </submittedName>
</protein>
<keyword evidence="2" id="KW-1185">Reference proteome</keyword>
<dbReference type="Proteomes" id="UP000271162">
    <property type="component" value="Unassembled WGS sequence"/>
</dbReference>
<evidence type="ECO:0000313" key="1">
    <source>
        <dbReference type="EMBL" id="VDL85472.1"/>
    </source>
</evidence>
<dbReference type="WBParaSite" id="NBR_0002152601-mRNA-1">
    <property type="protein sequence ID" value="NBR_0002152601-mRNA-1"/>
    <property type="gene ID" value="NBR_0002152601"/>
</dbReference>
<organism evidence="3">
    <name type="scientific">Nippostrongylus brasiliensis</name>
    <name type="common">Rat hookworm</name>
    <dbReference type="NCBI Taxonomy" id="27835"/>
    <lineage>
        <taxon>Eukaryota</taxon>
        <taxon>Metazoa</taxon>
        <taxon>Ecdysozoa</taxon>
        <taxon>Nematoda</taxon>
        <taxon>Chromadorea</taxon>
        <taxon>Rhabditida</taxon>
        <taxon>Rhabditina</taxon>
        <taxon>Rhabditomorpha</taxon>
        <taxon>Strongyloidea</taxon>
        <taxon>Heligmosomidae</taxon>
        <taxon>Nippostrongylus</taxon>
    </lineage>
</organism>
<reference evidence="1 2" key="2">
    <citation type="submission" date="2018-11" db="EMBL/GenBank/DDBJ databases">
        <authorList>
            <consortium name="Pathogen Informatics"/>
        </authorList>
    </citation>
    <scope>NUCLEOTIDE SEQUENCE [LARGE SCALE GENOMIC DNA]</scope>
</reference>
<reference evidence="3" key="1">
    <citation type="submission" date="2017-02" db="UniProtKB">
        <authorList>
            <consortium name="WormBaseParasite"/>
        </authorList>
    </citation>
    <scope>IDENTIFICATION</scope>
</reference>
<proteinExistence type="predicted"/>
<evidence type="ECO:0000313" key="2">
    <source>
        <dbReference type="Proteomes" id="UP000271162"/>
    </source>
</evidence>
<evidence type="ECO:0000313" key="3">
    <source>
        <dbReference type="WBParaSite" id="NBR_0002152601-mRNA-1"/>
    </source>
</evidence>
<sequence>MASHLRSSSLYNRREIAQDYLLRQHFPEHKGRLDQCCLGAFHCSAVFGWSNTRTWCARCCSVSSSTTSTPTTSSYNDENICEIITYGKLSRK</sequence>